<dbReference type="Proteomes" id="UP001140206">
    <property type="component" value="Chromosome 2"/>
</dbReference>
<evidence type="ECO:0000313" key="5">
    <source>
        <dbReference type="Proteomes" id="UP001140206"/>
    </source>
</evidence>
<accession>A0AAV8F724</accession>
<organism evidence="4 5">
    <name type="scientific">Rhynchospora pubera</name>
    <dbReference type="NCBI Taxonomy" id="906938"/>
    <lineage>
        <taxon>Eukaryota</taxon>
        <taxon>Viridiplantae</taxon>
        <taxon>Streptophyta</taxon>
        <taxon>Embryophyta</taxon>
        <taxon>Tracheophyta</taxon>
        <taxon>Spermatophyta</taxon>
        <taxon>Magnoliopsida</taxon>
        <taxon>Liliopsida</taxon>
        <taxon>Poales</taxon>
        <taxon>Cyperaceae</taxon>
        <taxon>Cyperoideae</taxon>
        <taxon>Rhynchosporeae</taxon>
        <taxon>Rhynchospora</taxon>
    </lineage>
</organism>
<reference evidence="4" key="1">
    <citation type="submission" date="2022-08" db="EMBL/GenBank/DDBJ databases">
        <authorList>
            <person name="Marques A."/>
        </authorList>
    </citation>
    <scope>NUCLEOTIDE SEQUENCE</scope>
    <source>
        <strain evidence="4">RhyPub2mFocal</strain>
        <tissue evidence="4">Leaves</tissue>
    </source>
</reference>
<proteinExistence type="predicted"/>
<dbReference type="GO" id="GO:0016301">
    <property type="term" value="F:kinase activity"/>
    <property type="evidence" value="ECO:0007669"/>
    <property type="project" value="UniProtKB-KW"/>
</dbReference>
<dbReference type="PANTHER" id="PTHR45631">
    <property type="entry name" value="OS07G0107800 PROTEIN-RELATED"/>
    <property type="match status" value="1"/>
</dbReference>
<keyword evidence="4" id="KW-0418">Kinase</keyword>
<comment type="subcellular location">
    <subcellularLocation>
        <location evidence="1">Membrane</location>
        <topology evidence="1">Single-pass membrane protein</topology>
    </subcellularLocation>
</comment>
<comment type="caution">
    <text evidence="4">The sequence shown here is derived from an EMBL/GenBank/DDBJ whole genome shotgun (WGS) entry which is preliminary data.</text>
</comment>
<keyword evidence="4" id="KW-0808">Transferase</keyword>
<evidence type="ECO:0000259" key="3">
    <source>
        <dbReference type="Pfam" id="PF12819"/>
    </source>
</evidence>
<dbReference type="GO" id="GO:0016020">
    <property type="term" value="C:membrane"/>
    <property type="evidence" value="ECO:0007669"/>
    <property type="project" value="UniProtKB-SubCell"/>
</dbReference>
<feature type="signal peptide" evidence="2">
    <location>
        <begin position="1"/>
        <end position="20"/>
    </location>
</feature>
<dbReference type="Pfam" id="PF12819">
    <property type="entry name" value="Malectin_like"/>
    <property type="match status" value="1"/>
</dbReference>
<evidence type="ECO:0000256" key="2">
    <source>
        <dbReference type="SAM" id="SignalP"/>
    </source>
</evidence>
<dbReference type="InterPro" id="IPR024788">
    <property type="entry name" value="Malectin-like_Carb-bd_dom"/>
</dbReference>
<name>A0AAV8F724_9POAL</name>
<gene>
    <name evidence="4" type="ORF">LUZ62_038752</name>
</gene>
<evidence type="ECO:0000256" key="1">
    <source>
        <dbReference type="ARBA" id="ARBA00004167"/>
    </source>
</evidence>
<keyword evidence="2" id="KW-0732">Signal</keyword>
<dbReference type="PANTHER" id="PTHR45631:SF202">
    <property type="entry name" value="SENESCENCE-INDUCED RECEPTOR-LIKE SERINE_THREONINE-PROTEIN KINASE"/>
    <property type="match status" value="1"/>
</dbReference>
<sequence>MDLWFILLLVIFVSSTSVDSQNDSDGTFINIDCGLPEKSNITDVDTGLVYVSDDQFIDTGVNYKIASKYASNDLLKQLLTVRSFPNGTRNCYTLRSLSAQSKYFLRATFMYGNYDNKNHPPIFYLYLGVNFWYTVNIPSPNGAFFTEIIAIAPSDYLQVCLIDKNLGTPFISTLELRQMETTFYKDANATQSLVSHRRYNIGASYQLRYPDDPYDRIWAHGQLSQPTPLWLKMTQTLEFPLS</sequence>
<feature type="chain" id="PRO_5043350352" evidence="2">
    <location>
        <begin position="21"/>
        <end position="242"/>
    </location>
</feature>
<feature type="domain" description="Malectin-like" evidence="3">
    <location>
        <begin position="31"/>
        <end position="222"/>
    </location>
</feature>
<keyword evidence="5" id="KW-1185">Reference proteome</keyword>
<dbReference type="AlphaFoldDB" id="A0AAV8F724"/>
<evidence type="ECO:0000313" key="4">
    <source>
        <dbReference type="EMBL" id="KAJ4787506.1"/>
    </source>
</evidence>
<protein>
    <submittedName>
        <fullName evidence="4">Leucine-rich repeat protein kinase family protein</fullName>
    </submittedName>
</protein>
<dbReference type="EMBL" id="JAMFTS010000002">
    <property type="protein sequence ID" value="KAJ4787506.1"/>
    <property type="molecule type" value="Genomic_DNA"/>
</dbReference>